<accession>A0A098BRZ3</accession>
<protein>
    <recommendedName>
        <fullName evidence="2">RNase H type-1 domain-containing protein</fullName>
    </recommendedName>
</protein>
<evidence type="ECO:0000256" key="1">
    <source>
        <dbReference type="SAM" id="MobiDB-lite"/>
    </source>
</evidence>
<evidence type="ECO:0000259" key="2">
    <source>
        <dbReference type="PROSITE" id="PS50879"/>
    </source>
</evidence>
<dbReference type="GO" id="GO:0004523">
    <property type="term" value="F:RNA-DNA hybrid ribonuclease activity"/>
    <property type="evidence" value="ECO:0007669"/>
    <property type="project" value="InterPro"/>
</dbReference>
<dbReference type="PROSITE" id="PS50879">
    <property type="entry name" value="RNASE_H_1"/>
    <property type="match status" value="1"/>
</dbReference>
<evidence type="ECO:0000313" key="4">
    <source>
        <dbReference type="Proteomes" id="UP000042997"/>
    </source>
</evidence>
<dbReference type="SUPFAM" id="SSF53098">
    <property type="entry name" value="Ribonuclease H-like"/>
    <property type="match status" value="1"/>
</dbReference>
<sequence>MLAAIHIRQTTTATGPLSCAALATDAGIALFIRPEHSTEARFAVGLDAFAELCARTADTSVRLHLTDADLRRELHAVAGSFPSITLIDIGYGPLGELARAAADAIGHHVAERLAAEDADREAETNPPVEQTVATDASKGSRRGVGVACVRADGNFRQKIFPDTRSILAGELLAIELAVTTYRNRPLHILSDSRHALAGLRGEAPLTTEATVIADRIRHRTRGLPIRYSWVRGHSGHPLNEVADRLAVAARRGHEAQVPSAARQTIAANIVASLLPPTSVAA</sequence>
<dbReference type="InterPro" id="IPR012337">
    <property type="entry name" value="RNaseH-like_sf"/>
</dbReference>
<reference evidence="3 4" key="1">
    <citation type="journal article" date="2014" name="Genome Announc.">
        <title>Draft Genome Sequence of Propane- and Butane-Oxidizing Actinobacterium Rhodococcus ruber IEGM 231.</title>
        <authorList>
            <person name="Ivshina I.B."/>
            <person name="Kuyukina M.S."/>
            <person name="Krivoruchko A.V."/>
            <person name="Barbe V."/>
            <person name="Fischer C."/>
        </authorList>
    </citation>
    <scope>NUCLEOTIDE SEQUENCE [LARGE SCALE GENOMIC DNA]</scope>
</reference>
<dbReference type="Pfam" id="PF00075">
    <property type="entry name" value="RNase_H"/>
    <property type="match status" value="1"/>
</dbReference>
<dbReference type="InterPro" id="IPR036397">
    <property type="entry name" value="RNaseH_sf"/>
</dbReference>
<dbReference type="InterPro" id="IPR002156">
    <property type="entry name" value="RNaseH_domain"/>
</dbReference>
<dbReference type="CDD" id="cd09276">
    <property type="entry name" value="Rnase_HI_RT_non_LTR"/>
    <property type="match status" value="1"/>
</dbReference>
<name>A0A098BRZ3_9NOCA</name>
<dbReference type="Gene3D" id="3.30.420.10">
    <property type="entry name" value="Ribonuclease H-like superfamily/Ribonuclease H"/>
    <property type="match status" value="1"/>
</dbReference>
<dbReference type="RefSeq" id="WP_082061350.1">
    <property type="nucleotide sequence ID" value="NZ_JAJNCM010000014.1"/>
</dbReference>
<evidence type="ECO:0000313" key="3">
    <source>
        <dbReference type="EMBL" id="CDZ91464.1"/>
    </source>
</evidence>
<dbReference type="EMBL" id="CCSD01000098">
    <property type="protein sequence ID" value="CDZ91464.1"/>
    <property type="molecule type" value="Genomic_DNA"/>
</dbReference>
<dbReference type="Proteomes" id="UP000042997">
    <property type="component" value="Unassembled WGS sequence"/>
</dbReference>
<gene>
    <name evidence="3" type="ORF">RHRU231_830053</name>
</gene>
<dbReference type="GO" id="GO:0003676">
    <property type="term" value="F:nucleic acid binding"/>
    <property type="evidence" value="ECO:0007669"/>
    <property type="project" value="InterPro"/>
</dbReference>
<organism evidence="3 4">
    <name type="scientific">Rhodococcus ruber</name>
    <dbReference type="NCBI Taxonomy" id="1830"/>
    <lineage>
        <taxon>Bacteria</taxon>
        <taxon>Bacillati</taxon>
        <taxon>Actinomycetota</taxon>
        <taxon>Actinomycetes</taxon>
        <taxon>Mycobacteriales</taxon>
        <taxon>Nocardiaceae</taxon>
        <taxon>Rhodococcus</taxon>
    </lineage>
</organism>
<feature type="region of interest" description="Disordered" evidence="1">
    <location>
        <begin position="115"/>
        <end position="136"/>
    </location>
</feature>
<dbReference type="eggNOG" id="COG0328">
    <property type="taxonomic scope" value="Bacteria"/>
</dbReference>
<feature type="domain" description="RNase H type-1" evidence="2">
    <location>
        <begin position="126"/>
        <end position="251"/>
    </location>
</feature>
<proteinExistence type="predicted"/>
<dbReference type="AlphaFoldDB" id="A0A098BRZ3"/>